<dbReference type="SUPFAM" id="SSF52129">
    <property type="entry name" value="Caspase-like"/>
    <property type="match status" value="1"/>
</dbReference>
<dbReference type="InterPro" id="IPR011600">
    <property type="entry name" value="Pept_C14_caspase"/>
</dbReference>
<dbReference type="InterPro" id="IPR029030">
    <property type="entry name" value="Caspase-like_dom_sf"/>
</dbReference>
<sequence length="834" mass="88914">MSGFDPRDRGNRALIVGVDTYDHIRTGGDENGVAGSLPAVKDNREQLEDVLRRSGVFPPDGDCVRVKDSPSQDEFSEALRKVTQDTEGLLLFYFAGHGVVPVYENELFLQMRNARVLPGDAFPGAVRFSDVLAELAASRAKRVLVILDCCYAGNAASIWSRLDDHRRRREILLLMSVQPNRLQTDRPINPGGPTPFTHELVQVLGVNGELWLSGLYEELKRRMRVANVPLPVGKDVQAPQAEWEQGEDVLLGAAGVPGPMPQEEPGGLERPVYREPGKRAFSVRQLVRRVTRLSLTLLLTLAATAAGAFALFVLVGDDPACAPPLHLRVLTDPDLEPALTAAAHAYTASGANSEAGCRSTGIGVYSARAADVVTALRRSTDPWQRPKGNEDPQRDIGPQPDVWVPATRADIDRVTLEQDDRTFAHLDPADGPLAYSPVVLATPATGFDARTSSSLVRMIGESESRGAEVRRPDPEFTDSALLATQGLYADSGDARAGERLVADSGQLPRTAAESLCADTESAVLVPEFALQGACPQGVWVPRTALYPNDVPGLAPTFVRVTWDDGDRDAAARAAAVSRFRSWLGGADGRAVLGAHGFRSPEPGHRLLGAAPPGVLPEPGDLGRLAEASAMGSALDRYRNARGPGQVLFLLDSSGSMDNLWQGASGGPGLVQQSLGGLGEKDTYGVWAVAGTSGANHAEVLPFKRHKRGDAEKALSALQRAGVRDAEADPRGALRDALAFMRRQGTDTQLPQLIVYLTDDEDNSRLSGRDLDDLLGIARESGVPVTMVSLATGGCEAGRADALISVASEGRCLDPGDDLAAALRDEVGRTGTGEE</sequence>
<dbReference type="Pfam" id="PF13531">
    <property type="entry name" value="SBP_bac_11"/>
    <property type="match status" value="1"/>
</dbReference>
<dbReference type="Gene3D" id="3.40.50.410">
    <property type="entry name" value="von Willebrand factor, type A domain"/>
    <property type="match status" value="1"/>
</dbReference>
<keyword evidence="2" id="KW-0472">Membrane</keyword>
<feature type="transmembrane region" description="Helical" evidence="2">
    <location>
        <begin position="293"/>
        <end position="315"/>
    </location>
</feature>
<feature type="domain" description="Peptidase C14 caspase" evidence="3">
    <location>
        <begin position="12"/>
        <end position="224"/>
    </location>
</feature>
<evidence type="ECO:0000256" key="1">
    <source>
        <dbReference type="SAM" id="MobiDB-lite"/>
    </source>
</evidence>
<organism evidence="4 5">
    <name type="scientific">Streptomyces roseirectus</name>
    <dbReference type="NCBI Taxonomy" id="2768066"/>
    <lineage>
        <taxon>Bacteria</taxon>
        <taxon>Bacillati</taxon>
        <taxon>Actinomycetota</taxon>
        <taxon>Actinomycetes</taxon>
        <taxon>Kitasatosporales</taxon>
        <taxon>Streptomycetaceae</taxon>
        <taxon>Streptomyces</taxon>
    </lineage>
</organism>
<dbReference type="Gene3D" id="3.40.50.1460">
    <property type="match status" value="1"/>
</dbReference>
<keyword evidence="5" id="KW-1185">Reference proteome</keyword>
<keyword evidence="2" id="KW-1133">Transmembrane helix</keyword>
<keyword evidence="2" id="KW-0812">Transmembrane</keyword>
<evidence type="ECO:0000259" key="3">
    <source>
        <dbReference type="Pfam" id="PF00656"/>
    </source>
</evidence>
<accession>A0A7H0IDD0</accession>
<dbReference type="RefSeq" id="WP_187747784.1">
    <property type="nucleotide sequence ID" value="NZ_CP060828.1"/>
</dbReference>
<evidence type="ECO:0000313" key="5">
    <source>
        <dbReference type="Proteomes" id="UP000516052"/>
    </source>
</evidence>
<name>A0A7H0IDD0_9ACTN</name>
<feature type="region of interest" description="Disordered" evidence="1">
    <location>
        <begin position="377"/>
        <end position="403"/>
    </location>
</feature>
<dbReference type="GO" id="GO:0004197">
    <property type="term" value="F:cysteine-type endopeptidase activity"/>
    <property type="evidence" value="ECO:0007669"/>
    <property type="project" value="InterPro"/>
</dbReference>
<gene>
    <name evidence="4" type="ORF">IAG44_16035</name>
</gene>
<dbReference type="AlphaFoldDB" id="A0A7H0IDD0"/>
<proteinExistence type="predicted"/>
<dbReference type="KEGG" id="sroi:IAG44_16035"/>
<dbReference type="Pfam" id="PF00656">
    <property type="entry name" value="Peptidase_C14"/>
    <property type="match status" value="1"/>
</dbReference>
<dbReference type="InterPro" id="IPR036465">
    <property type="entry name" value="vWFA_dom_sf"/>
</dbReference>
<dbReference type="EMBL" id="CP060828">
    <property type="protein sequence ID" value="QNP70796.1"/>
    <property type="molecule type" value="Genomic_DNA"/>
</dbReference>
<dbReference type="CDD" id="cd00198">
    <property type="entry name" value="vWFA"/>
    <property type="match status" value="1"/>
</dbReference>
<protein>
    <submittedName>
        <fullName evidence="4">Substrate-binding domain-containing protein</fullName>
    </submittedName>
</protein>
<evidence type="ECO:0000313" key="4">
    <source>
        <dbReference type="EMBL" id="QNP70796.1"/>
    </source>
</evidence>
<dbReference type="Proteomes" id="UP000516052">
    <property type="component" value="Chromosome"/>
</dbReference>
<evidence type="ECO:0000256" key="2">
    <source>
        <dbReference type="SAM" id="Phobius"/>
    </source>
</evidence>
<reference evidence="4 5" key="1">
    <citation type="submission" date="2020-08" db="EMBL/GenBank/DDBJ databases">
        <title>A novel species.</title>
        <authorList>
            <person name="Gao J."/>
        </authorList>
    </citation>
    <scope>NUCLEOTIDE SEQUENCE [LARGE SCALE GENOMIC DNA]</scope>
    <source>
        <strain evidence="4 5">CRXT-G-22</strain>
    </source>
</reference>
<dbReference type="GO" id="GO:0006508">
    <property type="term" value="P:proteolysis"/>
    <property type="evidence" value="ECO:0007669"/>
    <property type="project" value="InterPro"/>
</dbReference>
<dbReference type="SUPFAM" id="SSF53300">
    <property type="entry name" value="vWA-like"/>
    <property type="match status" value="1"/>
</dbReference>